<gene>
    <name evidence="2" type="ORF">FEZ08_07370</name>
</gene>
<organism evidence="2 3">
    <name type="scientific">Culicoidibacter larvae</name>
    <dbReference type="NCBI Taxonomy" id="2579976"/>
    <lineage>
        <taxon>Bacteria</taxon>
        <taxon>Bacillati</taxon>
        <taxon>Bacillota</taxon>
        <taxon>Culicoidibacteria</taxon>
        <taxon>Culicoidibacterales</taxon>
        <taxon>Culicoidibacteraceae</taxon>
        <taxon>Culicoidibacter</taxon>
    </lineage>
</organism>
<dbReference type="RefSeq" id="WP_138191081.1">
    <property type="nucleotide sequence ID" value="NZ_VBWP01000005.1"/>
</dbReference>
<keyword evidence="3" id="KW-1185">Reference proteome</keyword>
<dbReference type="AlphaFoldDB" id="A0A5R8QBI8"/>
<keyword evidence="1" id="KW-1133">Transmembrane helix</keyword>
<name>A0A5R8QBI8_9FIRM</name>
<dbReference type="InParanoid" id="A0A5R8QBI8"/>
<evidence type="ECO:0000313" key="2">
    <source>
        <dbReference type="EMBL" id="TLG73941.1"/>
    </source>
</evidence>
<feature type="transmembrane region" description="Helical" evidence="1">
    <location>
        <begin position="6"/>
        <end position="27"/>
    </location>
</feature>
<protein>
    <submittedName>
        <fullName evidence="2">Uncharacterized protein</fullName>
    </submittedName>
</protein>
<dbReference type="Proteomes" id="UP000306912">
    <property type="component" value="Unassembled WGS sequence"/>
</dbReference>
<proteinExistence type="predicted"/>
<accession>A0A5R8QBI8</accession>
<evidence type="ECO:0000256" key="1">
    <source>
        <dbReference type="SAM" id="Phobius"/>
    </source>
</evidence>
<dbReference type="EMBL" id="VBWP01000005">
    <property type="protein sequence ID" value="TLG73941.1"/>
    <property type="molecule type" value="Genomic_DNA"/>
</dbReference>
<keyword evidence="1" id="KW-0812">Transmembrane</keyword>
<keyword evidence="1" id="KW-0472">Membrane</keyword>
<evidence type="ECO:0000313" key="3">
    <source>
        <dbReference type="Proteomes" id="UP000306912"/>
    </source>
</evidence>
<sequence>MDGMLGVGFLVTLIVITLILAVPTWLVKNRYKKFTKLMREEINLENVMQVPVLKIKELVDESAHASQTGKVKDQAYDAFLDKLIKEYLDKINAEETPPRIKAKQIGQFRRHIDIGLDTPALDKLTEAEQKLEGKVSV</sequence>
<reference evidence="2 3" key="1">
    <citation type="submission" date="2019-05" db="EMBL/GenBank/DDBJ databases">
        <title>Culicoidintestinum kansasii gen. nov., sp. nov. from the gastrointestinal tract of the biting midge, Culicoides sonorensis.</title>
        <authorList>
            <person name="Neupane S."/>
            <person name="Ghosh A."/>
            <person name="Gunther S."/>
            <person name="Martin K."/>
            <person name="Zurek L."/>
        </authorList>
    </citation>
    <scope>NUCLEOTIDE SEQUENCE [LARGE SCALE GENOMIC DNA]</scope>
    <source>
        <strain evidence="2 3">CS-1</strain>
    </source>
</reference>
<comment type="caution">
    <text evidence="2">The sequence shown here is derived from an EMBL/GenBank/DDBJ whole genome shotgun (WGS) entry which is preliminary data.</text>
</comment>